<feature type="coiled-coil region" evidence="1">
    <location>
        <begin position="105"/>
        <end position="132"/>
    </location>
</feature>
<dbReference type="SUPFAM" id="SSF52540">
    <property type="entry name" value="P-loop containing nucleoside triphosphate hydrolases"/>
    <property type="match status" value="1"/>
</dbReference>
<dbReference type="InterPro" id="IPR027417">
    <property type="entry name" value="P-loop_NTPase"/>
</dbReference>
<dbReference type="PANTHER" id="PTHR43581">
    <property type="entry name" value="ATP/GTP PHOSPHATASE"/>
    <property type="match status" value="1"/>
</dbReference>
<dbReference type="InterPro" id="IPR051396">
    <property type="entry name" value="Bact_Antivir_Def_Nuclease"/>
</dbReference>
<organism evidence="3 4">
    <name type="scientific">Gaopeijia maritima</name>
    <dbReference type="NCBI Taxonomy" id="3119007"/>
    <lineage>
        <taxon>Bacteria</taxon>
        <taxon>Pseudomonadati</taxon>
        <taxon>Gemmatimonadota</taxon>
        <taxon>Longimicrobiia</taxon>
        <taxon>Gaopeijiales</taxon>
        <taxon>Gaopeijiaceae</taxon>
        <taxon>Gaopeijia</taxon>
    </lineage>
</organism>
<reference evidence="3 4" key="1">
    <citation type="submission" date="2024-02" db="EMBL/GenBank/DDBJ databases">
        <title>A novel Gemmatimonadota bacterium.</title>
        <authorList>
            <person name="Du Z.-J."/>
            <person name="Ye Y.-Q."/>
        </authorList>
    </citation>
    <scope>NUCLEOTIDE SEQUENCE [LARGE SCALE GENOMIC DNA]</scope>
    <source>
        <strain evidence="3 4">DH-20</strain>
    </source>
</reference>
<name>A0ABU9ED08_9BACT</name>
<dbReference type="RefSeq" id="WP_405280205.1">
    <property type="nucleotide sequence ID" value="NZ_JBBHLI010000013.1"/>
</dbReference>
<dbReference type="Proteomes" id="UP001484239">
    <property type="component" value="Unassembled WGS sequence"/>
</dbReference>
<dbReference type="InterPro" id="IPR003593">
    <property type="entry name" value="AAA+_ATPase"/>
</dbReference>
<dbReference type="Gene3D" id="3.40.50.300">
    <property type="entry name" value="P-loop containing nucleotide triphosphate hydrolases"/>
    <property type="match status" value="2"/>
</dbReference>
<accession>A0ABU9ED08</accession>
<gene>
    <name evidence="3" type="ORF">WI372_16515</name>
</gene>
<keyword evidence="4" id="KW-1185">Reference proteome</keyword>
<dbReference type="SMART" id="SM00382">
    <property type="entry name" value="AAA"/>
    <property type="match status" value="1"/>
</dbReference>
<dbReference type="EMBL" id="JBBHLI010000013">
    <property type="protein sequence ID" value="MEK9502599.1"/>
    <property type="molecule type" value="Genomic_DNA"/>
</dbReference>
<sequence length="270" mass="29350">MLRSMRVDLPSGAAGFPLGLPFLRELDLEFSESVTLLAGANGSGKSTLLEAIAIECGFPALGRAAPRDDPSLESIRPLARALQLSWDRRTRHGLFLRAEDVFGFILGLRTQREHLEAELRAAEVRLEGASEYARRLGLGPLRSSIGALVARYGENPDARSHGETFLHLFRERLTPGGLYLLDEPEAALSPESQLALVSMLSDAVGAGSQFVVATHSPLLLAIPGATLYEFDGDAVRRTAWDDIASVRLWQGVLGAPERYLRHLWSPGSAE</sequence>
<evidence type="ECO:0000256" key="1">
    <source>
        <dbReference type="SAM" id="Coils"/>
    </source>
</evidence>
<protein>
    <submittedName>
        <fullName evidence="3">AAA family ATPase</fullName>
    </submittedName>
</protein>
<comment type="caution">
    <text evidence="3">The sequence shown here is derived from an EMBL/GenBank/DDBJ whole genome shotgun (WGS) entry which is preliminary data.</text>
</comment>
<evidence type="ECO:0000313" key="3">
    <source>
        <dbReference type="EMBL" id="MEK9502599.1"/>
    </source>
</evidence>
<feature type="domain" description="AAA+ ATPase" evidence="2">
    <location>
        <begin position="31"/>
        <end position="236"/>
    </location>
</feature>
<evidence type="ECO:0000313" key="4">
    <source>
        <dbReference type="Proteomes" id="UP001484239"/>
    </source>
</evidence>
<dbReference type="InterPro" id="IPR038729">
    <property type="entry name" value="Rad50/SbcC_AAA"/>
</dbReference>
<dbReference type="Pfam" id="PF13304">
    <property type="entry name" value="AAA_21"/>
    <property type="match status" value="1"/>
</dbReference>
<dbReference type="Pfam" id="PF13476">
    <property type="entry name" value="AAA_23"/>
    <property type="match status" value="1"/>
</dbReference>
<proteinExistence type="predicted"/>
<dbReference type="PANTHER" id="PTHR43581:SF3">
    <property type="entry name" value="AAA+ ATPASE DOMAIN-CONTAINING PROTEIN"/>
    <property type="match status" value="1"/>
</dbReference>
<dbReference type="InterPro" id="IPR003959">
    <property type="entry name" value="ATPase_AAA_core"/>
</dbReference>
<evidence type="ECO:0000259" key="2">
    <source>
        <dbReference type="SMART" id="SM00382"/>
    </source>
</evidence>
<keyword evidence="1" id="KW-0175">Coiled coil</keyword>